<dbReference type="EMBL" id="SJSL01000006">
    <property type="protein sequence ID" value="TCC98994.1"/>
    <property type="molecule type" value="Genomic_DNA"/>
</dbReference>
<dbReference type="OrthoDB" id="9816424at2"/>
<dbReference type="AlphaFoldDB" id="A0A4R0NJC6"/>
<name>A0A4R0NJC6_9SPHI</name>
<dbReference type="Pfam" id="PF14307">
    <property type="entry name" value="Glyco_tran_WbsX"/>
    <property type="match status" value="1"/>
</dbReference>
<sequence>MNDKTTKLTAIFALSISVFIYACSPKLSKNRVAKQDYDVAAFYWPAYHYEPKAEFLFPDKKGEWEIIYKSTPKEPGHAQPKVPMWGYLDEANPKDMDKKITAAVAHGVNTFIFDWYWYNDGPFLESCINDGFLKANKNRMNFYLMWANHDATTYWAKDNPRKDSVIWKGSVDRKQFDIVVDRVISKYFKNPSYYKIDGAPVFCIYELHTLIAGLGGAEQTKDALNYFRKKTMAAGFPGLHLQGILWGALPSSLVGVPGEKIETQNKVMEYFGFNSLTNYCWAHLQNPDGDYEKWADLSTNMWGGFSKDFTIPYFPNLTISWDANPRFPYKTGYINNPSPAKFAKYVEKAKAFADAHPNQPKIITVNAWNEWSEGSYLEPDTLHKMGYLEVMKKAFIK</sequence>
<accession>A0A4R0NJC6</accession>
<dbReference type="Gene3D" id="3.20.20.80">
    <property type="entry name" value="Glycosidases"/>
    <property type="match status" value="1"/>
</dbReference>
<reference evidence="1 2" key="1">
    <citation type="submission" date="2019-02" db="EMBL/GenBank/DDBJ databases">
        <title>Pedobacter sp. RP-1-14 sp. nov., isolated from Arctic soil.</title>
        <authorList>
            <person name="Dahal R.H."/>
        </authorList>
    </citation>
    <scope>NUCLEOTIDE SEQUENCE [LARGE SCALE GENOMIC DNA]</scope>
    <source>
        <strain evidence="1 2">RP-1-14</strain>
    </source>
</reference>
<proteinExistence type="predicted"/>
<keyword evidence="2" id="KW-1185">Reference proteome</keyword>
<dbReference type="InterPro" id="IPR032719">
    <property type="entry name" value="WbsX"/>
</dbReference>
<dbReference type="PANTHER" id="PTHR41244">
    <property type="entry name" value="RHAMNAN SYNTHESIS F"/>
    <property type="match status" value="1"/>
</dbReference>
<dbReference type="PROSITE" id="PS51257">
    <property type="entry name" value="PROKAR_LIPOPROTEIN"/>
    <property type="match status" value="1"/>
</dbReference>
<evidence type="ECO:0008006" key="3">
    <source>
        <dbReference type="Google" id="ProtNLM"/>
    </source>
</evidence>
<comment type="caution">
    <text evidence="1">The sequence shown here is derived from an EMBL/GenBank/DDBJ whole genome shotgun (WGS) entry which is preliminary data.</text>
</comment>
<dbReference type="PANTHER" id="PTHR41244:SF1">
    <property type="entry name" value="GLYCOSYLTRANSFERASE"/>
    <property type="match status" value="1"/>
</dbReference>
<evidence type="ECO:0000313" key="1">
    <source>
        <dbReference type="EMBL" id="TCC98994.1"/>
    </source>
</evidence>
<evidence type="ECO:0000313" key="2">
    <source>
        <dbReference type="Proteomes" id="UP000293347"/>
    </source>
</evidence>
<dbReference type="CDD" id="cd11579">
    <property type="entry name" value="Glyco_tran_WbsX"/>
    <property type="match status" value="1"/>
</dbReference>
<dbReference type="Proteomes" id="UP000293347">
    <property type="component" value="Unassembled WGS sequence"/>
</dbReference>
<gene>
    <name evidence="1" type="ORF">EZ437_17835</name>
</gene>
<organism evidence="1 2">
    <name type="scientific">Pedobacter psychroterrae</name>
    <dbReference type="NCBI Taxonomy" id="2530453"/>
    <lineage>
        <taxon>Bacteria</taxon>
        <taxon>Pseudomonadati</taxon>
        <taxon>Bacteroidota</taxon>
        <taxon>Sphingobacteriia</taxon>
        <taxon>Sphingobacteriales</taxon>
        <taxon>Sphingobacteriaceae</taxon>
        <taxon>Pedobacter</taxon>
    </lineage>
</organism>
<protein>
    <recommendedName>
        <fullName evidence="3">Glycosyl transferase family WbsX</fullName>
    </recommendedName>
</protein>
<dbReference type="RefSeq" id="WP_131597425.1">
    <property type="nucleotide sequence ID" value="NZ_SJSL01000006.1"/>
</dbReference>